<feature type="transmembrane region" description="Helical" evidence="7">
    <location>
        <begin position="155"/>
        <end position="178"/>
    </location>
</feature>
<dbReference type="Gene3D" id="1.10.3720.10">
    <property type="entry name" value="MetI-like"/>
    <property type="match status" value="1"/>
</dbReference>
<dbReference type="OrthoDB" id="5812615at2"/>
<feature type="domain" description="ABC transmembrane type-1" evidence="8">
    <location>
        <begin position="69"/>
        <end position="280"/>
    </location>
</feature>
<dbReference type="InterPro" id="IPR051393">
    <property type="entry name" value="ABC_transporter_permease"/>
</dbReference>
<name>A0A4Q9VM27_9HYPH</name>
<dbReference type="Pfam" id="PF00528">
    <property type="entry name" value="BPD_transp_1"/>
    <property type="match status" value="1"/>
</dbReference>
<dbReference type="GO" id="GO:0005886">
    <property type="term" value="C:plasma membrane"/>
    <property type="evidence" value="ECO:0007669"/>
    <property type="project" value="UniProtKB-SubCell"/>
</dbReference>
<dbReference type="PANTHER" id="PTHR30193:SF45">
    <property type="entry name" value="ABC TRANSPORTER PERMEASE PROTEIN"/>
    <property type="match status" value="1"/>
</dbReference>
<sequence length="290" mass="31698">MSTRQTRTAGRLLVAPSVVLLFVWMIVPLVMTLYFSTLRYSLLDPGSEVYVGLENYRYFLTDPAFFASLVNTLVLVGSVLAISIVGGIFFALLLDQPVWGLPIIRLMVIAPFFVMPTVSALIWKNLFMHPVSGLFAWIARSFGFTPVDWFAEMPLFAIIVIVAWQWLPFATLILLTALQSLDGEQKEAAEMDGAGPVSTFIWIVLPHLARPITVVILIETIFLLTVFAEILVTTGGGPGLQTTNIAFLVYAQALLQYDVGGASAGGIVAVVLANIVAFFLVRLIGKNLEA</sequence>
<evidence type="ECO:0000313" key="9">
    <source>
        <dbReference type="EMBL" id="TBW36618.1"/>
    </source>
</evidence>
<feature type="transmembrane region" description="Helical" evidence="7">
    <location>
        <begin position="106"/>
        <end position="123"/>
    </location>
</feature>
<dbReference type="Proteomes" id="UP000292781">
    <property type="component" value="Unassembled WGS sequence"/>
</dbReference>
<feature type="transmembrane region" description="Helical" evidence="7">
    <location>
        <begin position="65"/>
        <end position="94"/>
    </location>
</feature>
<evidence type="ECO:0000256" key="5">
    <source>
        <dbReference type="ARBA" id="ARBA00022989"/>
    </source>
</evidence>
<evidence type="ECO:0000256" key="4">
    <source>
        <dbReference type="ARBA" id="ARBA00022692"/>
    </source>
</evidence>
<comment type="similarity">
    <text evidence="7">Belongs to the binding-protein-dependent transport system permease family.</text>
</comment>
<organism evidence="9 10">
    <name type="scientific">Siculibacillus lacustris</name>
    <dbReference type="NCBI Taxonomy" id="1549641"/>
    <lineage>
        <taxon>Bacteria</taxon>
        <taxon>Pseudomonadati</taxon>
        <taxon>Pseudomonadota</taxon>
        <taxon>Alphaproteobacteria</taxon>
        <taxon>Hyphomicrobiales</taxon>
        <taxon>Ancalomicrobiaceae</taxon>
        <taxon>Siculibacillus</taxon>
    </lineage>
</organism>
<reference evidence="9 10" key="1">
    <citation type="submission" date="2019-02" db="EMBL/GenBank/DDBJ databases">
        <title>Siculibacillus lacustris gen. nov., sp. nov., a new rosette-forming bacterium isolated from a freshwater crater lake (Lake St. Ana, Romania).</title>
        <authorList>
            <person name="Felfoldi T."/>
            <person name="Marton Z."/>
            <person name="Szabo A."/>
            <person name="Mentes A."/>
            <person name="Boka K."/>
            <person name="Marialigeti K."/>
            <person name="Mathe I."/>
            <person name="Koncz M."/>
            <person name="Schumann P."/>
            <person name="Toth E."/>
        </authorList>
    </citation>
    <scope>NUCLEOTIDE SEQUENCE [LARGE SCALE GENOMIC DNA]</scope>
    <source>
        <strain evidence="9 10">SA-279</strain>
    </source>
</reference>
<protein>
    <submittedName>
        <fullName evidence="9">Sugar ABC transporter permease</fullName>
    </submittedName>
</protein>
<keyword evidence="2 7" id="KW-0813">Transport</keyword>
<feature type="transmembrane region" description="Helical" evidence="7">
    <location>
        <begin position="212"/>
        <end position="232"/>
    </location>
</feature>
<gene>
    <name evidence="9" type="ORF">EYW49_13560</name>
</gene>
<evidence type="ECO:0000256" key="1">
    <source>
        <dbReference type="ARBA" id="ARBA00004651"/>
    </source>
</evidence>
<dbReference type="AlphaFoldDB" id="A0A4Q9VM27"/>
<evidence type="ECO:0000259" key="8">
    <source>
        <dbReference type="PROSITE" id="PS50928"/>
    </source>
</evidence>
<keyword evidence="3" id="KW-1003">Cell membrane</keyword>
<dbReference type="RefSeq" id="WP_131310125.1">
    <property type="nucleotide sequence ID" value="NZ_SJFN01000019.1"/>
</dbReference>
<dbReference type="InterPro" id="IPR035906">
    <property type="entry name" value="MetI-like_sf"/>
</dbReference>
<dbReference type="PANTHER" id="PTHR30193">
    <property type="entry name" value="ABC TRANSPORTER PERMEASE PROTEIN"/>
    <property type="match status" value="1"/>
</dbReference>
<dbReference type="SUPFAM" id="SSF161098">
    <property type="entry name" value="MetI-like"/>
    <property type="match status" value="1"/>
</dbReference>
<evidence type="ECO:0000256" key="7">
    <source>
        <dbReference type="RuleBase" id="RU363032"/>
    </source>
</evidence>
<dbReference type="CDD" id="cd06261">
    <property type="entry name" value="TM_PBP2"/>
    <property type="match status" value="1"/>
</dbReference>
<evidence type="ECO:0000256" key="2">
    <source>
        <dbReference type="ARBA" id="ARBA00022448"/>
    </source>
</evidence>
<accession>A0A4Q9VM27</accession>
<keyword evidence="6 7" id="KW-0472">Membrane</keyword>
<evidence type="ECO:0000256" key="6">
    <source>
        <dbReference type="ARBA" id="ARBA00023136"/>
    </source>
</evidence>
<evidence type="ECO:0000313" key="10">
    <source>
        <dbReference type="Proteomes" id="UP000292781"/>
    </source>
</evidence>
<dbReference type="InterPro" id="IPR000515">
    <property type="entry name" value="MetI-like"/>
</dbReference>
<keyword evidence="4 7" id="KW-0812">Transmembrane</keyword>
<feature type="transmembrane region" description="Helical" evidence="7">
    <location>
        <begin position="264"/>
        <end position="284"/>
    </location>
</feature>
<comment type="caution">
    <text evidence="9">The sequence shown here is derived from an EMBL/GenBank/DDBJ whole genome shotgun (WGS) entry which is preliminary data.</text>
</comment>
<comment type="subcellular location">
    <subcellularLocation>
        <location evidence="1 7">Cell membrane</location>
        <topology evidence="1 7">Multi-pass membrane protein</topology>
    </subcellularLocation>
</comment>
<dbReference type="EMBL" id="SJFN01000019">
    <property type="protein sequence ID" value="TBW36618.1"/>
    <property type="molecule type" value="Genomic_DNA"/>
</dbReference>
<proteinExistence type="inferred from homology"/>
<dbReference type="GO" id="GO:0055085">
    <property type="term" value="P:transmembrane transport"/>
    <property type="evidence" value="ECO:0007669"/>
    <property type="project" value="InterPro"/>
</dbReference>
<dbReference type="PROSITE" id="PS50928">
    <property type="entry name" value="ABC_TM1"/>
    <property type="match status" value="1"/>
</dbReference>
<keyword evidence="5 7" id="KW-1133">Transmembrane helix</keyword>
<evidence type="ECO:0000256" key="3">
    <source>
        <dbReference type="ARBA" id="ARBA00022475"/>
    </source>
</evidence>
<feature type="transmembrane region" description="Helical" evidence="7">
    <location>
        <begin position="12"/>
        <end position="35"/>
    </location>
</feature>
<keyword evidence="10" id="KW-1185">Reference proteome</keyword>